<dbReference type="PANTHER" id="PTHR45527:SF1">
    <property type="entry name" value="FATTY ACID SYNTHASE"/>
    <property type="match status" value="1"/>
</dbReference>
<name>A0A4Y3UQJ6_9MICO</name>
<dbReference type="Gene3D" id="3.30.559.10">
    <property type="entry name" value="Chloramphenicol acetyltransferase-like domain"/>
    <property type="match status" value="1"/>
</dbReference>
<dbReference type="InterPro" id="IPR001242">
    <property type="entry name" value="Condensation_dom"/>
</dbReference>
<dbReference type="AlphaFoldDB" id="A0A4Y3UQJ6"/>
<dbReference type="EMBL" id="VFPS01000008">
    <property type="protein sequence ID" value="TQM90235.1"/>
    <property type="molecule type" value="Genomic_DNA"/>
</dbReference>
<comment type="caution">
    <text evidence="2">The sequence shown here is derived from an EMBL/GenBank/DDBJ whole genome shotgun (WGS) entry which is preliminary data.</text>
</comment>
<feature type="domain" description="Condensation" evidence="1">
    <location>
        <begin position="25"/>
        <end position="346"/>
    </location>
</feature>
<gene>
    <name evidence="2" type="ORF">FHX68_3039</name>
</gene>
<accession>A0A4Y3UQJ6</accession>
<dbReference type="Gene3D" id="3.30.559.30">
    <property type="entry name" value="Nonribosomal peptide synthetase, condensation domain"/>
    <property type="match status" value="1"/>
</dbReference>
<dbReference type="OrthoDB" id="2472181at2"/>
<dbReference type="SUPFAM" id="SSF52777">
    <property type="entry name" value="CoA-dependent acyltransferases"/>
    <property type="match status" value="2"/>
</dbReference>
<reference evidence="2 3" key="1">
    <citation type="submission" date="2019-06" db="EMBL/GenBank/DDBJ databases">
        <title>Sequencing the genomes of 1000 actinobacteria strains.</title>
        <authorList>
            <person name="Klenk H.-P."/>
        </authorList>
    </citation>
    <scope>NUCLEOTIDE SEQUENCE [LARGE SCALE GENOMIC DNA]</scope>
    <source>
        <strain evidence="2 3">DSM 20427</strain>
    </source>
</reference>
<dbReference type="RefSeq" id="WP_141380412.1">
    <property type="nucleotide sequence ID" value="NZ_BJNA01000022.1"/>
</dbReference>
<dbReference type="GO" id="GO:0031177">
    <property type="term" value="F:phosphopantetheine binding"/>
    <property type="evidence" value="ECO:0007669"/>
    <property type="project" value="TreeGrafter"/>
</dbReference>
<evidence type="ECO:0000259" key="1">
    <source>
        <dbReference type="Pfam" id="PF00668"/>
    </source>
</evidence>
<sequence length="442" mass="48078">MSAMTVADLRSEVEPWPMTASEQALWNQYLRDPDDTSYLLPIVVDVRGQDATATVRRVMPQVLDRYPVLRSSPTWDAPPRWAPGTLRPGALVDATDLGDDEPAWIAAVQDLASRPFEDLSSEPPCRYGIVAVTEDRCLLWFVVHHIATDLHGAGILLQEFRALLAGDTLPAPVPSTALSVVEAEYLTSAERADDLAFWRQEAAALPTIPPPDAAGAGIAVRTRHLEPAEADALVAAARNARRPFGSVVQAAFCLALHRLDSRDAVSVGVTCNLRHDPAVAFACGYAVNTVPVRSQLGAASVAGYLDDFVPRSRAVHRHQRLPAAEIAAARGADARSPLFDDLLVFTLDRSEDTRQRWLLDPDGPDAAAGRFRLRRVAASRGALQCRSILTVCRDAAGLGIWLEYRPDSIADPERVLDDVVTRMRLLLSDPDAPMPTTRGEES</sequence>
<evidence type="ECO:0000313" key="2">
    <source>
        <dbReference type="EMBL" id="TQM90235.1"/>
    </source>
</evidence>
<dbReference type="GO" id="GO:0005737">
    <property type="term" value="C:cytoplasm"/>
    <property type="evidence" value="ECO:0007669"/>
    <property type="project" value="TreeGrafter"/>
</dbReference>
<dbReference type="GO" id="GO:0008610">
    <property type="term" value="P:lipid biosynthetic process"/>
    <property type="evidence" value="ECO:0007669"/>
    <property type="project" value="UniProtKB-ARBA"/>
</dbReference>
<organism evidence="2 3">
    <name type="scientific">Microbacterium lacticum</name>
    <dbReference type="NCBI Taxonomy" id="33885"/>
    <lineage>
        <taxon>Bacteria</taxon>
        <taxon>Bacillati</taxon>
        <taxon>Actinomycetota</taxon>
        <taxon>Actinomycetes</taxon>
        <taxon>Micrococcales</taxon>
        <taxon>Microbacteriaceae</taxon>
        <taxon>Microbacterium</taxon>
    </lineage>
</organism>
<dbReference type="InterPro" id="IPR023213">
    <property type="entry name" value="CAT-like_dom_sf"/>
</dbReference>
<dbReference type="GO" id="GO:0043041">
    <property type="term" value="P:amino acid activation for nonribosomal peptide biosynthetic process"/>
    <property type="evidence" value="ECO:0007669"/>
    <property type="project" value="TreeGrafter"/>
</dbReference>
<evidence type="ECO:0000313" key="3">
    <source>
        <dbReference type="Proteomes" id="UP000319804"/>
    </source>
</evidence>
<dbReference type="GO" id="GO:0044550">
    <property type="term" value="P:secondary metabolite biosynthetic process"/>
    <property type="evidence" value="ECO:0007669"/>
    <property type="project" value="TreeGrafter"/>
</dbReference>
<protein>
    <submittedName>
        <fullName evidence="2">Condensation domain-containing protein</fullName>
    </submittedName>
</protein>
<dbReference type="Pfam" id="PF00668">
    <property type="entry name" value="Condensation"/>
    <property type="match status" value="1"/>
</dbReference>
<keyword evidence="3" id="KW-1185">Reference proteome</keyword>
<proteinExistence type="predicted"/>
<dbReference type="Proteomes" id="UP000319804">
    <property type="component" value="Unassembled WGS sequence"/>
</dbReference>
<dbReference type="GO" id="GO:0003824">
    <property type="term" value="F:catalytic activity"/>
    <property type="evidence" value="ECO:0007669"/>
    <property type="project" value="InterPro"/>
</dbReference>
<dbReference type="PANTHER" id="PTHR45527">
    <property type="entry name" value="NONRIBOSOMAL PEPTIDE SYNTHETASE"/>
    <property type="match status" value="1"/>
</dbReference>